<feature type="compositionally biased region" description="Acidic residues" evidence="1">
    <location>
        <begin position="406"/>
        <end position="422"/>
    </location>
</feature>
<sequence>MSRNFSTTRASSNRKTISQRYNPINEETDPIRYDFDQYNRITSTQNQGNIRTKPVKRLVKNKDTFRKLVKYLDAKEKKKKDSFLAERPKWGYNSNYTSTSKGKSELNNTEQSITSQNISSISNKKQNSKKIQKRFDTPKSVESNYNAEIKNISPNLIKASQSRQKARKNIEMAQKSMDSIESIELDNETDSDSLIYQNNFPSTTESSIDYNLPQIPDVSSTENFQEAILKRQKINQILLDDLEESSSEVFQSEKHSKIKLRISYPISYTTSNALSDEIEKLQELVEKFRIIVETIGGKSNIITKDIDSSHNLPSENKVEYVDIDAEPDSNLYIQYDQNQPVSLSNIEESNSYYEEEEQINENNSEKSNEEEDQVYENNYEKSNEEEMKNEQNHLDNNNYGQSEHDFYEEETDNEENEEEDLQFDQKLQKVIIPSSNLPEIKQDSEEFSDFEERNTAWESRFNNPSSENLDIESSGDSNVSKEHVEINKTSNQTKISKSSPSRNSIHSNIGTVTINSDANNDEDQSPVRKTAQEWKRYFLDSDSDSEDNGDDPNIVFDVNVISSNDNITSSEDI</sequence>
<feature type="compositionally biased region" description="Polar residues" evidence="1">
    <location>
        <begin position="456"/>
        <end position="468"/>
    </location>
</feature>
<evidence type="ECO:0000256" key="1">
    <source>
        <dbReference type="SAM" id="MobiDB-lite"/>
    </source>
</evidence>
<dbReference type="RefSeq" id="XP_001313401.1">
    <property type="nucleotide sequence ID" value="XM_001313400.1"/>
</dbReference>
<feature type="compositionally biased region" description="Polar residues" evidence="1">
    <location>
        <begin position="487"/>
        <end position="518"/>
    </location>
</feature>
<reference evidence="2" key="2">
    <citation type="journal article" date="2007" name="Science">
        <title>Draft genome sequence of the sexually transmitted pathogen Trichomonas vaginalis.</title>
        <authorList>
            <person name="Carlton J.M."/>
            <person name="Hirt R.P."/>
            <person name="Silva J.C."/>
            <person name="Delcher A.L."/>
            <person name="Schatz M."/>
            <person name="Zhao Q."/>
            <person name="Wortman J.R."/>
            <person name="Bidwell S.L."/>
            <person name="Alsmark U.C.M."/>
            <person name="Besteiro S."/>
            <person name="Sicheritz-Ponten T."/>
            <person name="Noel C.J."/>
            <person name="Dacks J.B."/>
            <person name="Foster P.G."/>
            <person name="Simillion C."/>
            <person name="Van de Peer Y."/>
            <person name="Miranda-Saavedra D."/>
            <person name="Barton G.J."/>
            <person name="Westrop G.D."/>
            <person name="Mueller S."/>
            <person name="Dessi D."/>
            <person name="Fiori P.L."/>
            <person name="Ren Q."/>
            <person name="Paulsen I."/>
            <person name="Zhang H."/>
            <person name="Bastida-Corcuera F.D."/>
            <person name="Simoes-Barbosa A."/>
            <person name="Brown M.T."/>
            <person name="Hayes R.D."/>
            <person name="Mukherjee M."/>
            <person name="Okumura C.Y."/>
            <person name="Schneider R."/>
            <person name="Smith A.J."/>
            <person name="Vanacova S."/>
            <person name="Villalvazo M."/>
            <person name="Haas B.J."/>
            <person name="Pertea M."/>
            <person name="Feldblyum T.V."/>
            <person name="Utterback T.R."/>
            <person name="Shu C.L."/>
            <person name="Osoegawa K."/>
            <person name="de Jong P.J."/>
            <person name="Hrdy I."/>
            <person name="Horvathova L."/>
            <person name="Zubacova Z."/>
            <person name="Dolezal P."/>
            <person name="Malik S.B."/>
            <person name="Logsdon J.M. Jr."/>
            <person name="Henze K."/>
            <person name="Gupta A."/>
            <person name="Wang C.C."/>
            <person name="Dunne R.L."/>
            <person name="Upcroft J.A."/>
            <person name="Upcroft P."/>
            <person name="White O."/>
            <person name="Salzberg S.L."/>
            <person name="Tang P."/>
            <person name="Chiu C.-H."/>
            <person name="Lee Y.-S."/>
            <person name="Embley T.M."/>
            <person name="Coombs G.H."/>
            <person name="Mottram J.C."/>
            <person name="Tachezy J."/>
            <person name="Fraser-Liggett C.M."/>
            <person name="Johnson P.J."/>
        </authorList>
    </citation>
    <scope>NUCLEOTIDE SEQUENCE [LARGE SCALE GENOMIC DNA]</scope>
    <source>
        <strain evidence="2">G3</strain>
    </source>
</reference>
<name>A2F3Q4_TRIV3</name>
<dbReference type="VEuPathDB" id="TrichDB:TVAG_443420"/>
<feature type="compositionally biased region" description="Low complexity" evidence="1">
    <location>
        <begin position="115"/>
        <end position="125"/>
    </location>
</feature>
<dbReference type="AlphaFoldDB" id="A2F3Q4"/>
<accession>A2F3Q4</accession>
<gene>
    <name evidence="2" type="ORF">TVAG_443420</name>
</gene>
<dbReference type="InParanoid" id="A2F3Q4"/>
<feature type="compositionally biased region" description="Polar residues" evidence="1">
    <location>
        <begin position="92"/>
        <end position="114"/>
    </location>
</feature>
<protein>
    <submittedName>
        <fullName evidence="2">Uncharacterized protein</fullName>
    </submittedName>
</protein>
<feature type="region of interest" description="Disordered" evidence="1">
    <location>
        <begin position="1"/>
        <end position="29"/>
    </location>
</feature>
<feature type="region of interest" description="Disordered" evidence="1">
    <location>
        <begin position="349"/>
        <end position="422"/>
    </location>
</feature>
<proteinExistence type="predicted"/>
<dbReference type="KEGG" id="tva:4758293"/>
<dbReference type="Proteomes" id="UP000001542">
    <property type="component" value="Unassembled WGS sequence"/>
</dbReference>
<feature type="compositionally biased region" description="Basic and acidic residues" evidence="1">
    <location>
        <begin position="378"/>
        <end position="393"/>
    </location>
</feature>
<organism evidence="2 3">
    <name type="scientific">Trichomonas vaginalis (strain ATCC PRA-98 / G3)</name>
    <dbReference type="NCBI Taxonomy" id="412133"/>
    <lineage>
        <taxon>Eukaryota</taxon>
        <taxon>Metamonada</taxon>
        <taxon>Parabasalia</taxon>
        <taxon>Trichomonadida</taxon>
        <taxon>Trichomonadidae</taxon>
        <taxon>Trichomonas</taxon>
    </lineage>
</organism>
<feature type="region of interest" description="Disordered" evidence="1">
    <location>
        <begin position="538"/>
        <end position="557"/>
    </location>
</feature>
<feature type="region of interest" description="Disordered" evidence="1">
    <location>
        <begin position="437"/>
        <end position="531"/>
    </location>
</feature>
<feature type="compositionally biased region" description="Basic and acidic residues" evidence="1">
    <location>
        <begin position="440"/>
        <end position="455"/>
    </location>
</feature>
<dbReference type="EMBL" id="DS113600">
    <property type="protein sequence ID" value="EAY00472.1"/>
    <property type="molecule type" value="Genomic_DNA"/>
</dbReference>
<feature type="compositionally biased region" description="Acidic residues" evidence="1">
    <location>
        <begin position="541"/>
        <end position="550"/>
    </location>
</feature>
<feature type="compositionally biased region" description="Polar residues" evidence="1">
    <location>
        <begin position="1"/>
        <end position="22"/>
    </location>
</feature>
<dbReference type="VEuPathDB" id="TrichDB:TVAGG3_0778000"/>
<evidence type="ECO:0000313" key="3">
    <source>
        <dbReference type="Proteomes" id="UP000001542"/>
    </source>
</evidence>
<evidence type="ECO:0000313" key="2">
    <source>
        <dbReference type="EMBL" id="EAY00472.1"/>
    </source>
</evidence>
<reference evidence="2" key="1">
    <citation type="submission" date="2006-10" db="EMBL/GenBank/DDBJ databases">
        <authorList>
            <person name="Amadeo P."/>
            <person name="Zhao Q."/>
            <person name="Wortman J."/>
            <person name="Fraser-Liggett C."/>
            <person name="Carlton J."/>
        </authorList>
    </citation>
    <scope>NUCLEOTIDE SEQUENCE</scope>
    <source>
        <strain evidence="2">G3</strain>
    </source>
</reference>
<keyword evidence="3" id="KW-1185">Reference proteome</keyword>
<feature type="region of interest" description="Disordered" evidence="1">
    <location>
        <begin position="89"/>
        <end position="135"/>
    </location>
</feature>